<proteinExistence type="predicted"/>
<evidence type="ECO:0000313" key="3">
    <source>
        <dbReference type="Proteomes" id="UP000004471"/>
    </source>
</evidence>
<organism evidence="2 3">
    <name type="scientific">Pseudomonas syringae pv. japonica str. M301072</name>
    <dbReference type="NCBI Taxonomy" id="629262"/>
    <lineage>
        <taxon>Bacteria</taxon>
        <taxon>Pseudomonadati</taxon>
        <taxon>Pseudomonadota</taxon>
        <taxon>Gammaproteobacteria</taxon>
        <taxon>Pseudomonadales</taxon>
        <taxon>Pseudomonadaceae</taxon>
        <taxon>Pseudomonas</taxon>
        <taxon>Pseudomonas syringae</taxon>
    </lineage>
</organism>
<reference evidence="2 3" key="1">
    <citation type="journal article" date="2011" name="PLoS Pathog.">
        <title>Dynamic evolution of pathogenicity revealed by sequencing and comparative genomics of 19 Pseudomonas syringae isolates.</title>
        <authorList>
            <person name="Baltrus D.A."/>
            <person name="Nishimura M.T."/>
            <person name="Romanchuk A."/>
            <person name="Chang J.H."/>
            <person name="Mukhtar M.S."/>
            <person name="Cherkis K."/>
            <person name="Roach J."/>
            <person name="Grant S.R."/>
            <person name="Jones C.D."/>
            <person name="Dangl J.L."/>
        </authorList>
    </citation>
    <scope>NUCLEOTIDE SEQUENCE [LARGE SCALE GENOMIC DNA]</scope>
    <source>
        <strain evidence="3">M301072PT</strain>
    </source>
</reference>
<gene>
    <name evidence="2" type="ORF">PSYJA_41192</name>
</gene>
<feature type="non-terminal residue" evidence="2">
    <location>
        <position position="39"/>
    </location>
</feature>
<evidence type="ECO:0000256" key="1">
    <source>
        <dbReference type="SAM" id="MobiDB-lite"/>
    </source>
</evidence>
<dbReference type="AlphaFoldDB" id="F3FXX4"/>
<comment type="caution">
    <text evidence="2">The sequence shown here is derived from an EMBL/GenBank/DDBJ whole genome shotgun (WGS) entry which is preliminary data.</text>
</comment>
<dbReference type="Proteomes" id="UP000004471">
    <property type="component" value="Unassembled WGS sequence"/>
</dbReference>
<name>F3FXX4_PSESX</name>
<dbReference type="HOGENOM" id="CLU_3321841_0_0_6"/>
<accession>F3FXX4</accession>
<feature type="region of interest" description="Disordered" evidence="1">
    <location>
        <begin position="1"/>
        <end position="39"/>
    </location>
</feature>
<dbReference type="EMBL" id="AEAH01003202">
    <property type="protein sequence ID" value="EGH35066.1"/>
    <property type="molecule type" value="Genomic_DNA"/>
</dbReference>
<evidence type="ECO:0000313" key="2">
    <source>
        <dbReference type="EMBL" id="EGH35066.1"/>
    </source>
</evidence>
<sequence length="39" mass="4318">MLPPQADAMPDQRAAFMPMDDPPHDRQAQPMPARGSGWV</sequence>
<protein>
    <submittedName>
        <fullName evidence="2">Uncharacterized protein</fullName>
    </submittedName>
</protein>